<feature type="compositionally biased region" description="Polar residues" evidence="5">
    <location>
        <begin position="245"/>
        <end position="255"/>
    </location>
</feature>
<feature type="region of interest" description="Disordered" evidence="5">
    <location>
        <begin position="171"/>
        <end position="286"/>
    </location>
</feature>
<reference evidence="7 8" key="2">
    <citation type="journal article" date="2013" name="Genome Biol. Evol.">
        <title>Genome sequencing of Giardia lamblia genotypes A2 and B isolates (DH and GS) and comparative analysis with the genomes of genotypes A1 and E (WB and Pig).</title>
        <authorList>
            <person name="Adam R.D."/>
            <person name="Dahlstrom E.W."/>
            <person name="Martens C.A."/>
            <person name="Bruno D.P."/>
            <person name="Barbian K.D."/>
            <person name="Ricklefs S.M."/>
            <person name="Hernandez M.M."/>
            <person name="Narla N.P."/>
            <person name="Patel R.B."/>
            <person name="Porcella S.F."/>
            <person name="Nash T.E."/>
        </authorList>
    </citation>
    <scope>NUCLEOTIDE SEQUENCE [LARGE SCALE GENOMIC DNA]</scope>
    <source>
        <strain evidence="7 8">GS</strain>
    </source>
</reference>
<feature type="compositionally biased region" description="Polar residues" evidence="5">
    <location>
        <begin position="25"/>
        <end position="42"/>
    </location>
</feature>
<accession>V6TTE4</accession>
<evidence type="ECO:0000256" key="1">
    <source>
        <dbReference type="ARBA" id="ARBA00022723"/>
    </source>
</evidence>
<evidence type="ECO:0000256" key="4">
    <source>
        <dbReference type="PROSITE-ProRule" id="PRU00175"/>
    </source>
</evidence>
<dbReference type="InterPro" id="IPR001841">
    <property type="entry name" value="Znf_RING"/>
</dbReference>
<feature type="compositionally biased region" description="Basic and acidic residues" evidence="5">
    <location>
        <begin position="192"/>
        <end position="206"/>
    </location>
</feature>
<dbReference type="InterPro" id="IPR013083">
    <property type="entry name" value="Znf_RING/FYVE/PHD"/>
</dbReference>
<dbReference type="EMBL" id="AHHH01000091">
    <property type="protein sequence ID" value="ESU42238.1"/>
    <property type="molecule type" value="Genomic_DNA"/>
</dbReference>
<feature type="region of interest" description="Disordered" evidence="5">
    <location>
        <begin position="136"/>
        <end position="157"/>
    </location>
</feature>
<dbReference type="SMART" id="SM00184">
    <property type="entry name" value="RING"/>
    <property type="match status" value="3"/>
</dbReference>
<reference evidence="8" key="1">
    <citation type="submission" date="2012-02" db="EMBL/GenBank/DDBJ databases">
        <title>Genome sequencing of Giardia lamblia Genotypes A2 and B isolates (DH and GS) and comparative analysis with the genomes of Genotypes A1 and E (WB and Pig).</title>
        <authorList>
            <person name="Adam R."/>
            <person name="Dahlstrom E."/>
            <person name="Martens C."/>
            <person name="Bruno D."/>
            <person name="Barbian K."/>
            <person name="Porcella S.F."/>
            <person name="Nash T."/>
        </authorList>
    </citation>
    <scope>NUCLEOTIDE SEQUENCE</scope>
    <source>
        <strain evidence="8">GS</strain>
    </source>
</reference>
<name>V6TTE4_GIAIN</name>
<evidence type="ECO:0000313" key="7">
    <source>
        <dbReference type="EMBL" id="ESU42238.1"/>
    </source>
</evidence>
<feature type="region of interest" description="Disordered" evidence="5">
    <location>
        <begin position="14"/>
        <end position="89"/>
    </location>
</feature>
<dbReference type="Proteomes" id="UP000018040">
    <property type="component" value="Unassembled WGS sequence"/>
</dbReference>
<evidence type="ECO:0000313" key="8">
    <source>
        <dbReference type="Proteomes" id="UP000018040"/>
    </source>
</evidence>
<dbReference type="InterPro" id="IPR017907">
    <property type="entry name" value="Znf_RING_CS"/>
</dbReference>
<dbReference type="Gene3D" id="3.30.40.10">
    <property type="entry name" value="Zinc/RING finger domain, C3HC4 (zinc finger)"/>
    <property type="match status" value="2"/>
</dbReference>
<comment type="caution">
    <text evidence="7">The sequence shown here is derived from an EMBL/GenBank/DDBJ whole genome shotgun (WGS) entry which is preliminary data.</text>
</comment>
<gene>
    <name evidence="7" type="ORF">GSB_152890</name>
</gene>
<sequence length="1411" mass="156299">MGLTLKNYCRCLSKKQSMPPKQLKHPSQPQKTGHSIPGSGNATAVEHVAGKKDRKLKSPPTHLPKIGSPVNDSHLTRLPSPLDSPDTSIDISVAQCSPRQEENLDLPRLKTPVECSESDLQSIDDCAIDTASPRQTSLLNDKSPRCHASPQPTSLSSSFIGRRYKQSIEKYKNSKANPTAVSSQLTGLPPTHPDHRDPKDYLERLRTPSPVLPTPSPLSRTATQDTTPAISHRDRFEERLLTPMESPTSTSTATPQKAHIQQPKGNKKVLPNLLQRNTPAEDPILERLSTPNLRSHNKARMSAEEFYFPDFDEDSSDNPVTVDISFISRLETPNGMPLSRPFSRLNSNVPFYVPDADNFPETGITDIVDYNSNLISLNDLPQDYSAIIPAPPRPADVSCSAPSSMAHDPLERNECTIDKAKPVSNPIRSNNALLVDNLSNKLNEEHGVAESNRTIEDDMEKITVNTNDQDISSLRSDIAAFSETFDLLVPAPQQANQSIYKHVRLDLLSENVCRICRYPFYKPVTLNCSHTFCAECMYHSLLLWESRCPICKASVSHLPHVNVDISERVTTQVESQMSLSVGNIVRVLVPGGKVTTYSCGIITSIQNGFSFEGPDGIQVRSAQTLSKMTKQVQQHNNCSGTPCKIATVQCGSSLWLGRLCDLLFVDPRLLSLGTRLNSGSLCIFSSDAISLITASSIKPSPNALEDGSGDQITSVDAPINYIEPRFLRTFRYTIDNLSEQIPIHMLLEEVFGSDTTTFLSPTLERVEGPSPSSMLRLCTDLSDWLLMPAICCVNCKMIAQLPVRLKCGCLSCMICAFDCHYHGWPCFGCGESILFLDLCFSELRVDTQTSIKYSLPLKNSIPLGTLPMDTKILNAISDTKASTPYLSKYLPVHVLQESLTDSSFGFLLTEPNEKLAKVMLKSGTVLTVDINRIKPLPLESLRLALRVQTPLVAMFNTKRGSSASVQLPLLGLTDLATPRQFVTRFGKYKSTTTADRSIMSLSVFTMVYNIDSFIQQMCTLVDEISAHNKEVRRSNLYTKYRDEYIAHTDHLSAKHKEKEEHLPDALIPTTTLQDAMTQSQNEYFNEQFNDLIRLQEKIEQDLRPFGLLECSRFSNYVKLISSFAVSEFICTACTRIAVWPVRLPCGHLTCRTCAAIYCVSQIPCLLCGHLMKSIEDVKPDVRAFQKICSHIPGKLHAEQIDCGTYVYKPANRNIGVGIVLNTMSRGGILFATVGFVRSIGTFRLAELAVLLPAMELSKFDEKRGRDTPAPIESPNDAIGQACIVVADGPYKNIFGLIVRKNGSKAKVILTVVLEVGLVVQFTPVDLRTIKLIGPLCNYSKLRMYAQLAEKSFIAQERYAFSVKVEASVREELEIATNLCLAGKAPQPPRTVYSYLPQMSVVNTKRLLSRAG</sequence>
<dbReference type="OrthoDB" id="5330228at2759"/>
<dbReference type="PANTHER" id="PTHR15898:SF13">
    <property type="entry name" value="BIFUNCTIONAL APOPTOSIS REGULATOR"/>
    <property type="match status" value="1"/>
</dbReference>
<feature type="compositionally biased region" description="Polar residues" evidence="5">
    <location>
        <begin position="174"/>
        <end position="186"/>
    </location>
</feature>
<feature type="compositionally biased region" description="Basic and acidic residues" evidence="5">
    <location>
        <begin position="231"/>
        <end position="240"/>
    </location>
</feature>
<keyword evidence="1" id="KW-0479">Metal-binding</keyword>
<dbReference type="GO" id="GO:0043161">
    <property type="term" value="P:proteasome-mediated ubiquitin-dependent protein catabolic process"/>
    <property type="evidence" value="ECO:0007669"/>
    <property type="project" value="TreeGrafter"/>
</dbReference>
<evidence type="ECO:0000256" key="2">
    <source>
        <dbReference type="ARBA" id="ARBA00022771"/>
    </source>
</evidence>
<dbReference type="PROSITE" id="PS50089">
    <property type="entry name" value="ZF_RING_2"/>
    <property type="match status" value="1"/>
</dbReference>
<dbReference type="SUPFAM" id="SSF57850">
    <property type="entry name" value="RING/U-box"/>
    <property type="match status" value="2"/>
</dbReference>
<keyword evidence="3" id="KW-0862">Zinc</keyword>
<dbReference type="PROSITE" id="PS00518">
    <property type="entry name" value="ZF_RING_1"/>
    <property type="match status" value="1"/>
</dbReference>
<proteinExistence type="predicted"/>
<evidence type="ECO:0000259" key="6">
    <source>
        <dbReference type="PROSITE" id="PS50089"/>
    </source>
</evidence>
<dbReference type="GO" id="GO:0008270">
    <property type="term" value="F:zinc ion binding"/>
    <property type="evidence" value="ECO:0007669"/>
    <property type="project" value="UniProtKB-KW"/>
</dbReference>
<protein>
    <submittedName>
        <fullName evidence="7">Putative RING finger domain protein</fullName>
    </submittedName>
</protein>
<organism evidence="7 8">
    <name type="scientific">Giardia intestinalis</name>
    <name type="common">Giardia lamblia</name>
    <dbReference type="NCBI Taxonomy" id="5741"/>
    <lineage>
        <taxon>Eukaryota</taxon>
        <taxon>Metamonada</taxon>
        <taxon>Diplomonadida</taxon>
        <taxon>Hexamitidae</taxon>
        <taxon>Giardiinae</taxon>
        <taxon>Giardia</taxon>
    </lineage>
</organism>
<keyword evidence="2 4" id="KW-0863">Zinc-finger</keyword>
<dbReference type="GO" id="GO:0061630">
    <property type="term" value="F:ubiquitin protein ligase activity"/>
    <property type="evidence" value="ECO:0007669"/>
    <property type="project" value="TreeGrafter"/>
</dbReference>
<dbReference type="VEuPathDB" id="GiardiaDB:GL50581_3106"/>
<evidence type="ECO:0000256" key="3">
    <source>
        <dbReference type="ARBA" id="ARBA00022833"/>
    </source>
</evidence>
<feature type="domain" description="RING-type" evidence="6">
    <location>
        <begin position="513"/>
        <end position="552"/>
    </location>
</feature>
<dbReference type="VEuPathDB" id="GiardiaDB:GL50803_009807"/>
<dbReference type="VEuPathDB" id="GiardiaDB:DHA2_152528"/>
<dbReference type="VEuPathDB" id="GiardiaDB:QR46_4249"/>
<dbReference type="PANTHER" id="PTHR15898">
    <property type="entry name" value="BIFUNCTIONAL APOPTOSIS REGULATOR"/>
    <property type="match status" value="1"/>
</dbReference>
<dbReference type="Pfam" id="PF13923">
    <property type="entry name" value="zf-C3HC4_2"/>
    <property type="match status" value="1"/>
</dbReference>
<evidence type="ECO:0000256" key="5">
    <source>
        <dbReference type="SAM" id="MobiDB-lite"/>
    </source>
</evidence>